<dbReference type="Pfam" id="PF04547">
    <property type="entry name" value="Anoctamin"/>
    <property type="match status" value="1"/>
</dbReference>
<evidence type="ECO:0000256" key="3">
    <source>
        <dbReference type="ARBA" id="ARBA00022692"/>
    </source>
</evidence>
<dbReference type="InterPro" id="IPR032394">
    <property type="entry name" value="Anoct_dimer"/>
</dbReference>
<dbReference type="GO" id="GO:0005886">
    <property type="term" value="C:plasma membrane"/>
    <property type="evidence" value="ECO:0007669"/>
    <property type="project" value="UniProtKB-SubCell"/>
</dbReference>
<evidence type="ECO:0000259" key="10">
    <source>
        <dbReference type="Pfam" id="PF16178"/>
    </source>
</evidence>
<evidence type="ECO:0000259" key="9">
    <source>
        <dbReference type="Pfam" id="PF04547"/>
    </source>
</evidence>
<evidence type="ECO:0000256" key="6">
    <source>
        <dbReference type="ARBA" id="ARBA00023180"/>
    </source>
</evidence>
<proteinExistence type="predicted"/>
<dbReference type="PANTHER" id="PTHR12308">
    <property type="entry name" value="ANOCTAMIN"/>
    <property type="match status" value="1"/>
</dbReference>
<keyword evidence="5 8" id="KW-0472">Membrane</keyword>
<dbReference type="EMBL" id="CAJVPI010000631">
    <property type="protein sequence ID" value="CAG8557674.1"/>
    <property type="molecule type" value="Genomic_DNA"/>
</dbReference>
<evidence type="ECO:0000313" key="11">
    <source>
        <dbReference type="EMBL" id="CAG8557674.1"/>
    </source>
</evidence>
<feature type="domain" description="Anoctamin transmembrane" evidence="9">
    <location>
        <begin position="349"/>
        <end position="815"/>
    </location>
</feature>
<accession>A0A9N9B6W0</accession>
<feature type="domain" description="Anoctamin dimerisation" evidence="10">
    <location>
        <begin position="125"/>
        <end position="340"/>
    </location>
</feature>
<keyword evidence="4 8" id="KW-1133">Transmembrane helix</keyword>
<comment type="subcellular location">
    <subcellularLocation>
        <location evidence="1">Cell membrane</location>
        <topology evidence="1">Multi-pass membrane protein</topology>
    </subcellularLocation>
</comment>
<dbReference type="GO" id="GO:0032541">
    <property type="term" value="C:cortical endoplasmic reticulum"/>
    <property type="evidence" value="ECO:0007669"/>
    <property type="project" value="TreeGrafter"/>
</dbReference>
<evidence type="ECO:0000256" key="2">
    <source>
        <dbReference type="ARBA" id="ARBA00022475"/>
    </source>
</evidence>
<feature type="region of interest" description="Disordered" evidence="7">
    <location>
        <begin position="1"/>
        <end position="31"/>
    </location>
</feature>
<feature type="transmembrane region" description="Helical" evidence="8">
    <location>
        <begin position="738"/>
        <end position="756"/>
    </location>
</feature>
<dbReference type="GO" id="GO:0005254">
    <property type="term" value="F:chloride channel activity"/>
    <property type="evidence" value="ECO:0007669"/>
    <property type="project" value="TreeGrafter"/>
</dbReference>
<comment type="caution">
    <text evidence="11">The sequence shown here is derived from an EMBL/GenBank/DDBJ whole genome shotgun (WGS) entry which is preliminary data.</text>
</comment>
<organism evidence="11 12">
    <name type="scientific">Paraglomus brasilianum</name>
    <dbReference type="NCBI Taxonomy" id="144538"/>
    <lineage>
        <taxon>Eukaryota</taxon>
        <taxon>Fungi</taxon>
        <taxon>Fungi incertae sedis</taxon>
        <taxon>Mucoromycota</taxon>
        <taxon>Glomeromycotina</taxon>
        <taxon>Glomeromycetes</taxon>
        <taxon>Paraglomerales</taxon>
        <taxon>Paraglomeraceae</taxon>
        <taxon>Paraglomus</taxon>
    </lineage>
</organism>
<dbReference type="InterPro" id="IPR049452">
    <property type="entry name" value="Anoctamin_TM"/>
</dbReference>
<dbReference type="GO" id="GO:0046983">
    <property type="term" value="F:protein dimerization activity"/>
    <property type="evidence" value="ECO:0007669"/>
    <property type="project" value="InterPro"/>
</dbReference>
<keyword evidence="2" id="KW-1003">Cell membrane</keyword>
<keyword evidence="12" id="KW-1185">Reference proteome</keyword>
<evidence type="ECO:0000313" key="12">
    <source>
        <dbReference type="Proteomes" id="UP000789739"/>
    </source>
</evidence>
<name>A0A9N9B6W0_9GLOM</name>
<dbReference type="PANTHER" id="PTHR12308:SF73">
    <property type="entry name" value="ANOCTAMIN"/>
    <property type="match status" value="1"/>
</dbReference>
<keyword evidence="6" id="KW-0325">Glycoprotein</keyword>
<feature type="transmembrane region" description="Helical" evidence="8">
    <location>
        <begin position="478"/>
        <end position="501"/>
    </location>
</feature>
<protein>
    <submittedName>
        <fullName evidence="11">5333_t:CDS:1</fullName>
    </submittedName>
</protein>
<feature type="transmembrane region" description="Helical" evidence="8">
    <location>
        <begin position="513"/>
        <end position="536"/>
    </location>
</feature>
<reference evidence="11" key="1">
    <citation type="submission" date="2021-06" db="EMBL/GenBank/DDBJ databases">
        <authorList>
            <person name="Kallberg Y."/>
            <person name="Tangrot J."/>
            <person name="Rosling A."/>
        </authorList>
    </citation>
    <scope>NUCLEOTIDE SEQUENCE</scope>
    <source>
        <strain evidence="11">BR232B</strain>
    </source>
</reference>
<dbReference type="InterPro" id="IPR007632">
    <property type="entry name" value="Anoctamin"/>
</dbReference>
<feature type="transmembrane region" description="Helical" evidence="8">
    <location>
        <begin position="399"/>
        <end position="418"/>
    </location>
</feature>
<evidence type="ECO:0000256" key="7">
    <source>
        <dbReference type="SAM" id="MobiDB-lite"/>
    </source>
</evidence>
<dbReference type="Pfam" id="PF16178">
    <property type="entry name" value="Anoct_dimer"/>
    <property type="match status" value="1"/>
</dbReference>
<dbReference type="Proteomes" id="UP000789739">
    <property type="component" value="Unassembled WGS sequence"/>
</dbReference>
<dbReference type="AlphaFoldDB" id="A0A9N9B6W0"/>
<evidence type="ECO:0000256" key="4">
    <source>
        <dbReference type="ARBA" id="ARBA00022989"/>
    </source>
</evidence>
<keyword evidence="3 8" id="KW-0812">Transmembrane</keyword>
<feature type="transmembrane region" description="Helical" evidence="8">
    <location>
        <begin position="776"/>
        <end position="801"/>
    </location>
</feature>
<evidence type="ECO:0000256" key="1">
    <source>
        <dbReference type="ARBA" id="ARBA00004651"/>
    </source>
</evidence>
<gene>
    <name evidence="11" type="ORF">PBRASI_LOCUS5423</name>
</gene>
<feature type="transmembrane region" description="Helical" evidence="8">
    <location>
        <begin position="556"/>
        <end position="577"/>
    </location>
</feature>
<feature type="transmembrane region" description="Helical" evidence="8">
    <location>
        <begin position="360"/>
        <end position="387"/>
    </location>
</feature>
<sequence length="871" mass="101155">MSSKTTHGADHVEIPITEIEEDKDSPNTEGSSFSLLSLAGSMLGHHEHQLTDEEKELEKTGITIVAIDKDRTLHVLDKEDVKLLKLMKTWMEKHKPTLEELIDKFESHDTADAIAKILFDYPFPDFILKFKKDEGEDTITNSQIRRNFERLLLLSGVLVEFEDDTDKEYSFVKIWVPFRRMCEEAEELKLKMPLDMKKFPNLEEPAPGWKVTELLRTYFTYKIDINEESADFKADRLHRYDRAEENQSWSHIVLTFWPGSKRTLLTHHIIINANQVRLDETAGDTRKRRLRNLAISKLLKDGVYKEFFPLHDGPFKSKGNDKDVDKLNIRAQLYALWFKARGMQPMELIREYLGEKLALYFAWLGFYTAWLLVASVFGIIVILFGVIDAARNGFKDGISLIWDNALSAPFAFIMSIWATCFLETWKRYNAALQFDWDVLEFEKEELPRPEFVGTMVRKSPITFKQEIHFPFNKRLRKLFVSGMIVFLSICIVTVTIGVLLIYPRRLFDYSNAWGSVVVALINLATVITLNMVYSQSAIWLTDFENHRTATSYEDSLILKIYLFDFVNFYSALFYIMLFKQKFVKAIQPDAPDGCQFQSCLTELTIQLAIILIGKQAFGQFQELLLPWILRKFRKGAILDEMKSFEEKHKRSKRKDSDIPQWAQDDRLVSIHSEMRSEYEEMVVQFGFISLFATAFPLAPLFAFLNNLTEIRSDAYKYLVTYQRSVGHQAQDIGMWENILRVVSLLAVLTNAGIIAFHSTYMRNQFSKYIDNEDQLLVARLLFMLIFEHAVFLLKLGFSLLIPDVPKAVRIAIERENYMARIALDDEDPAADELEEAEEDDKKIYSLVGSLNLNKLKRVAHHGHVYFHEKSQ</sequence>
<feature type="transmembrane region" description="Helical" evidence="8">
    <location>
        <begin position="682"/>
        <end position="704"/>
    </location>
</feature>
<evidence type="ECO:0000256" key="5">
    <source>
        <dbReference type="ARBA" id="ARBA00023136"/>
    </source>
</evidence>
<evidence type="ECO:0000256" key="8">
    <source>
        <dbReference type="SAM" id="Phobius"/>
    </source>
</evidence>
<dbReference type="OrthoDB" id="296386at2759"/>